<dbReference type="Proteomes" id="UP000782519">
    <property type="component" value="Unassembled WGS sequence"/>
</dbReference>
<proteinExistence type="predicted"/>
<feature type="domain" description="Bacteriophage Mx8 p63 C-terminal" evidence="1">
    <location>
        <begin position="2"/>
        <end position="38"/>
    </location>
</feature>
<gene>
    <name evidence="2" type="ORF">HZA66_01420</name>
</gene>
<organism evidence="2 3">
    <name type="scientific">Rhodopseudomonas palustris</name>
    <dbReference type="NCBI Taxonomy" id="1076"/>
    <lineage>
        <taxon>Bacteria</taxon>
        <taxon>Pseudomonadati</taxon>
        <taxon>Pseudomonadota</taxon>
        <taxon>Alphaproteobacteria</taxon>
        <taxon>Hyphomicrobiales</taxon>
        <taxon>Nitrobacteraceae</taxon>
        <taxon>Rhodopseudomonas</taxon>
    </lineage>
</organism>
<comment type="caution">
    <text evidence="2">The sequence shown here is derived from an EMBL/GenBank/DDBJ whole genome shotgun (WGS) entry which is preliminary data.</text>
</comment>
<protein>
    <recommendedName>
        <fullName evidence="1">Bacteriophage Mx8 p63 C-terminal domain-containing protein</fullName>
    </recommendedName>
</protein>
<reference evidence="2" key="1">
    <citation type="submission" date="2020-07" db="EMBL/GenBank/DDBJ databases">
        <title>Huge and variable diversity of episymbiotic CPR bacteria and DPANN archaea in groundwater ecosystems.</title>
        <authorList>
            <person name="He C.Y."/>
            <person name="Keren R."/>
            <person name="Whittaker M."/>
            <person name="Farag I.F."/>
            <person name="Doudna J."/>
            <person name="Cate J.H.D."/>
            <person name="Banfield J.F."/>
        </authorList>
    </citation>
    <scope>NUCLEOTIDE SEQUENCE</scope>
    <source>
        <strain evidence="2">NC_groundwater_1818_Pr3_B-0.1um_66_35</strain>
    </source>
</reference>
<name>A0A933VZ51_RHOPL</name>
<evidence type="ECO:0000313" key="2">
    <source>
        <dbReference type="EMBL" id="MBI5128076.1"/>
    </source>
</evidence>
<dbReference type="AlphaFoldDB" id="A0A933VZ51"/>
<dbReference type="InterPro" id="IPR018874">
    <property type="entry name" value="Phage_Mx8_p63_C"/>
</dbReference>
<dbReference type="EMBL" id="JACRJB010000005">
    <property type="protein sequence ID" value="MBI5128076.1"/>
    <property type="molecule type" value="Genomic_DNA"/>
</dbReference>
<evidence type="ECO:0000259" key="1">
    <source>
        <dbReference type="Pfam" id="PF10546"/>
    </source>
</evidence>
<dbReference type="Pfam" id="PF10546">
    <property type="entry name" value="P63C"/>
    <property type="match status" value="1"/>
</dbReference>
<evidence type="ECO:0000313" key="3">
    <source>
        <dbReference type="Proteomes" id="UP000782519"/>
    </source>
</evidence>
<sequence length="93" mass="10665">MKTFRDQFYAQLFRLRGLKYDADLVKRPQYFGTPTNDVWKWIAPGGLPTKAGYSKERQGAAEGNFVSSAHPQCRLSEASRTFGRDGRIHDRKL</sequence>
<accession>A0A933VZ51</accession>